<proteinExistence type="predicted"/>
<organism evidence="1 2">
    <name type="scientific">Metamycoplasma gateae</name>
    <dbReference type="NCBI Taxonomy" id="35769"/>
    <lineage>
        <taxon>Bacteria</taxon>
        <taxon>Bacillati</taxon>
        <taxon>Mycoplasmatota</taxon>
        <taxon>Mycoplasmoidales</taxon>
        <taxon>Metamycoplasmataceae</taxon>
        <taxon>Metamycoplasma</taxon>
    </lineage>
</organism>
<sequence>MENNKKHFCCVCKKSAKKKWNDRWACKKHFENVIDYCQEYDISWLQETGAKLW</sequence>
<reference evidence="1" key="1">
    <citation type="submission" date="2024-01" db="EMBL/GenBank/DDBJ databases">
        <title>Complete genome sequence of Mycoplasma gateae strain 3700.</title>
        <authorList>
            <person name="Spergser J."/>
        </authorList>
    </citation>
    <scope>NUCLEOTIDE SEQUENCE [LARGE SCALE GENOMIC DNA]</scope>
    <source>
        <strain evidence="1">3700</strain>
    </source>
</reference>
<dbReference type="EMBL" id="CP143578">
    <property type="protein sequence ID" value="WVN21150.1"/>
    <property type="molecule type" value="Genomic_DNA"/>
</dbReference>
<accession>A0ABZ2AGG5</accession>
<keyword evidence="2" id="KW-1185">Reference proteome</keyword>
<dbReference type="Proteomes" id="UP001431935">
    <property type="component" value="Chromosome"/>
</dbReference>
<protein>
    <submittedName>
        <fullName evidence="1">Uncharacterized protein</fullName>
    </submittedName>
</protein>
<name>A0ABZ2AGG5_9BACT</name>
<evidence type="ECO:0000313" key="1">
    <source>
        <dbReference type="EMBL" id="WVN21150.1"/>
    </source>
</evidence>
<evidence type="ECO:0000313" key="2">
    <source>
        <dbReference type="Proteomes" id="UP001431935"/>
    </source>
</evidence>
<dbReference type="RefSeq" id="WP_330463183.1">
    <property type="nucleotide sequence ID" value="NZ_CP143578.1"/>
</dbReference>
<gene>
    <name evidence="1" type="ORF">V2E26_01910</name>
</gene>